<name>A0ABN9Q6M0_9DINO</name>
<evidence type="ECO:0000313" key="2">
    <source>
        <dbReference type="Proteomes" id="UP001189429"/>
    </source>
</evidence>
<reference evidence="1" key="1">
    <citation type="submission" date="2023-10" db="EMBL/GenBank/DDBJ databases">
        <authorList>
            <person name="Chen Y."/>
            <person name="Shah S."/>
            <person name="Dougan E. K."/>
            <person name="Thang M."/>
            <person name="Chan C."/>
        </authorList>
    </citation>
    <scope>NUCLEOTIDE SEQUENCE [LARGE SCALE GENOMIC DNA]</scope>
</reference>
<organism evidence="1 2">
    <name type="scientific">Prorocentrum cordatum</name>
    <dbReference type="NCBI Taxonomy" id="2364126"/>
    <lineage>
        <taxon>Eukaryota</taxon>
        <taxon>Sar</taxon>
        <taxon>Alveolata</taxon>
        <taxon>Dinophyceae</taxon>
        <taxon>Prorocentrales</taxon>
        <taxon>Prorocentraceae</taxon>
        <taxon>Prorocentrum</taxon>
    </lineage>
</organism>
<evidence type="ECO:0000313" key="1">
    <source>
        <dbReference type="EMBL" id="CAK0801412.1"/>
    </source>
</evidence>
<protein>
    <submittedName>
        <fullName evidence="1">Uncharacterized protein</fullName>
    </submittedName>
</protein>
<comment type="caution">
    <text evidence="1">The sequence shown here is derived from an EMBL/GenBank/DDBJ whole genome shotgun (WGS) entry which is preliminary data.</text>
</comment>
<proteinExistence type="predicted"/>
<gene>
    <name evidence="1" type="ORF">PCOR1329_LOCUS9284</name>
</gene>
<dbReference type="EMBL" id="CAUYUJ010002572">
    <property type="protein sequence ID" value="CAK0801412.1"/>
    <property type="molecule type" value="Genomic_DNA"/>
</dbReference>
<dbReference type="Proteomes" id="UP001189429">
    <property type="component" value="Unassembled WGS sequence"/>
</dbReference>
<keyword evidence="2" id="KW-1185">Reference proteome</keyword>
<sequence>MSLLMFEDGGAWWSELKPGQTIGEQYCGDADIVKTYPLPDDGSKPSWLGRKFYRFRVYPSREEFVDMIKRGYRAAVAYDPGSGVAPPVLDDVLLPTGEMVPIGELIPHWPAPARRVALRGQAFVAAGDHDALVLDGSSDAHCWLMRPEAVPDVVAKGRARWQPGNGAATGACRPSDGSLRGALGFEADGAAAPRGADPAADVRTLWVEHDSQGERFKCWRDVTRESTQGTFSGTPLEGPGAALFLAKHFDRHGGDPRQWLLTWLRERKIDGSDRTHHEMMVLRDALYVAGVYDQLNVGALASVETLCRRIQIIIDAYANPQKVTWGHAKLYMGAGTPENPASPALQSFAARRAKDRADAVAEHAEVAAAGGATAAAEAGGRPRRDFFPLPVPAMPAGPATSTRSAKKAWGRARRRAKMVQGAVHGLNWLAGYDTWGPSQEPATTGVLTPEVMARAEGLVKDWEPMPEALSGREALRDLLRGQSLYELGTGSANLAAFDADLVSLPSDVSGSPPIESLLDAEVSRYLEDYHELMLRPVTDLESIESETREITPYTDRKLLYTKKAYHGFVRRLWGLGMLDATLRPMERIGIFFVWKSNRTRLRLIIDARRSNCWFRVPPGVRSCTSGAFANVEIGDGVLAGLEGIRLHLGMADAKVPARVLGLRGLRGVQLKPADAAWPTSASMWTGFAWSLYFPEGWRAAGGRGAQLARVGAAARQVAPPGAGRGPPRRCVHVDNLGAFARGRGLAQSAVREWEASFAAHGLELHGGEVASRDIRAFGCRLDGQRLRRSRRRLSNHLGAVLGFEKEGLSLLEDKAVTANMRRYYSSHLQDFETFAKGLDPTLAGDDDVDGWLAKLFNASFLPGRQPDYGEKMLAAFADRHPAFSKAGRRRPPRAWRCLRGWHRLAPGRSRRPLPQAVWKAIAADLCLRGRKLMAASALLGVGPYLRPHELMKIQPEDLPPPARGASGHWSLVICPQNRGITTKTGAMDGSVALDCKWQLEPTPLWSALAGAPKDKPVWTFTYPELARKFKETRSQLGVPAVPDMMRHSGPSIDGALQLRPLDEVRKRGRWANRKSVVRYETAARLSKAWHDLPLATRTRCEALDARFEELLLRGASRAAGGTERR</sequence>
<accession>A0ABN9Q6M0</accession>